<protein>
    <submittedName>
        <fullName evidence="2">Esterase-like activity of phytase family protein</fullName>
    </submittedName>
</protein>
<dbReference type="Proteomes" id="UP000468943">
    <property type="component" value="Unassembled WGS sequence"/>
</dbReference>
<dbReference type="SUPFAM" id="SSF101898">
    <property type="entry name" value="NHL repeat"/>
    <property type="match status" value="1"/>
</dbReference>
<dbReference type="AlphaFoldDB" id="A0A6I4SJB8"/>
<dbReference type="PIRSF" id="PIRSF031900">
    <property type="entry name" value="UCP031900"/>
    <property type="match status" value="1"/>
</dbReference>
<feature type="domain" description="Phytase-like" evidence="1">
    <location>
        <begin position="61"/>
        <end position="302"/>
    </location>
</feature>
<accession>A0A6I4SJB8</accession>
<evidence type="ECO:0000313" key="3">
    <source>
        <dbReference type="Proteomes" id="UP000468943"/>
    </source>
</evidence>
<dbReference type="OrthoDB" id="9798693at2"/>
<comment type="caution">
    <text evidence="2">The sequence shown here is derived from an EMBL/GenBank/DDBJ whole genome shotgun (WGS) entry which is preliminary data.</text>
</comment>
<dbReference type="Pfam" id="PF13449">
    <property type="entry name" value="Phytase-like"/>
    <property type="match status" value="1"/>
</dbReference>
<dbReference type="InterPro" id="IPR014567">
    <property type="entry name" value="UCP031900"/>
</dbReference>
<reference evidence="2 3" key="1">
    <citation type="submission" date="2019-12" db="EMBL/GenBank/DDBJ databases">
        <title>Genomic-based taxomic classification of the family Erythrobacteraceae.</title>
        <authorList>
            <person name="Xu L."/>
        </authorList>
    </citation>
    <scope>NUCLEOTIDE SEQUENCE [LARGE SCALE GENOMIC DNA]</scope>
    <source>
        <strain evidence="2 3">JCM 17802</strain>
    </source>
</reference>
<dbReference type="EMBL" id="WTYS01000001">
    <property type="protein sequence ID" value="MXO55765.1"/>
    <property type="molecule type" value="Genomic_DNA"/>
</dbReference>
<sequence length="319" mass="34619">MRKLLLLAFVAACLTPGTWVRSPVPRWSHSQDLSVTKLDAEQTAFGELQFRGAWQLDSQNTGFGGYSALLGHRDDRLFAASDSGGVLQFPKPGAAGDVQIRRFAGRGARRKNLIDIESLTRDPSSGQIWAGYEGTNSIERLNADLTGAKAVRPAAMSGWRSNAGPEAMVRLADGRFIVLSEGPRRWLGDAYPALLFPADPVSGAMPLQFVFESAGGFAPVDMVQIPDGRVLVLVRDFSLGLPPTFAVKLVLVDPAEIANNAAWAGRILGEINTSDLQDNYEGMIVEPGPEGMLDIWLISDDNNATFQRTLLLNLRWDPA</sequence>
<proteinExistence type="predicted"/>
<evidence type="ECO:0000313" key="2">
    <source>
        <dbReference type="EMBL" id="MXO55765.1"/>
    </source>
</evidence>
<keyword evidence="3" id="KW-1185">Reference proteome</keyword>
<evidence type="ECO:0000259" key="1">
    <source>
        <dbReference type="Pfam" id="PF13449"/>
    </source>
</evidence>
<name>A0A6I4SJB8_9SPHN</name>
<gene>
    <name evidence="2" type="ORF">GRI36_02600</name>
</gene>
<organism evidence="2 3">
    <name type="scientific">Pontixanthobacter gangjinensis</name>
    <dbReference type="NCBI Taxonomy" id="1028742"/>
    <lineage>
        <taxon>Bacteria</taxon>
        <taxon>Pseudomonadati</taxon>
        <taxon>Pseudomonadota</taxon>
        <taxon>Alphaproteobacteria</taxon>
        <taxon>Sphingomonadales</taxon>
        <taxon>Erythrobacteraceae</taxon>
        <taxon>Pontixanthobacter</taxon>
    </lineage>
</organism>
<dbReference type="InterPro" id="IPR027372">
    <property type="entry name" value="Phytase-like_dom"/>
</dbReference>
<dbReference type="RefSeq" id="WP_160597049.1">
    <property type="nucleotide sequence ID" value="NZ_WTYS01000001.1"/>
</dbReference>